<gene>
    <name evidence="4" type="ORF">LCGC14_0650830</name>
</gene>
<dbReference type="GO" id="GO:0016747">
    <property type="term" value="F:acyltransferase activity, transferring groups other than amino-acyl groups"/>
    <property type="evidence" value="ECO:0007669"/>
    <property type="project" value="InterPro"/>
</dbReference>
<keyword evidence="1" id="KW-0808">Transferase</keyword>
<evidence type="ECO:0000259" key="3">
    <source>
        <dbReference type="PROSITE" id="PS51186"/>
    </source>
</evidence>
<accession>A0A0F9TI03</accession>
<proteinExistence type="predicted"/>
<dbReference type="PROSITE" id="PS51186">
    <property type="entry name" value="GNAT"/>
    <property type="match status" value="1"/>
</dbReference>
<sequence length="170" mass="19202">MLQTDTEIQIRPMNFDDWKEVAGIYEEGMSTGFATFETQVPTYEAWDRAHMQSCRIVATAKNKVLGWAALSPVSSRCVYGGVAEVSVYVGKNAWKKGVGQLLLDTLIQLSEKEALWTLQSGIFPENKGSIRLHEKMGFRYIGKREKVGKLHGVWKDNLLFERRSTTIGID</sequence>
<dbReference type="InterPro" id="IPR016181">
    <property type="entry name" value="Acyl_CoA_acyltransferase"/>
</dbReference>
<name>A0A0F9TI03_9ZZZZ</name>
<dbReference type="InterPro" id="IPR000182">
    <property type="entry name" value="GNAT_dom"/>
</dbReference>
<keyword evidence="2" id="KW-0012">Acyltransferase</keyword>
<dbReference type="Pfam" id="PF00583">
    <property type="entry name" value="Acetyltransf_1"/>
    <property type="match status" value="1"/>
</dbReference>
<dbReference type="PANTHER" id="PTHR43072">
    <property type="entry name" value="N-ACETYLTRANSFERASE"/>
    <property type="match status" value="1"/>
</dbReference>
<protein>
    <recommendedName>
        <fullName evidence="3">N-acetyltransferase domain-containing protein</fullName>
    </recommendedName>
</protein>
<dbReference type="SUPFAM" id="SSF55729">
    <property type="entry name" value="Acyl-CoA N-acyltransferases (Nat)"/>
    <property type="match status" value="1"/>
</dbReference>
<reference evidence="4" key="1">
    <citation type="journal article" date="2015" name="Nature">
        <title>Complex archaea that bridge the gap between prokaryotes and eukaryotes.</title>
        <authorList>
            <person name="Spang A."/>
            <person name="Saw J.H."/>
            <person name="Jorgensen S.L."/>
            <person name="Zaremba-Niedzwiedzka K."/>
            <person name="Martijn J."/>
            <person name="Lind A.E."/>
            <person name="van Eijk R."/>
            <person name="Schleper C."/>
            <person name="Guy L."/>
            <person name="Ettema T.J."/>
        </authorList>
    </citation>
    <scope>NUCLEOTIDE SEQUENCE</scope>
</reference>
<dbReference type="PANTHER" id="PTHR43072:SF23">
    <property type="entry name" value="UPF0039 PROTEIN C11D3.02C"/>
    <property type="match status" value="1"/>
</dbReference>
<organism evidence="4">
    <name type="scientific">marine sediment metagenome</name>
    <dbReference type="NCBI Taxonomy" id="412755"/>
    <lineage>
        <taxon>unclassified sequences</taxon>
        <taxon>metagenomes</taxon>
        <taxon>ecological metagenomes</taxon>
    </lineage>
</organism>
<dbReference type="Gene3D" id="3.40.630.30">
    <property type="match status" value="1"/>
</dbReference>
<dbReference type="EMBL" id="LAZR01001212">
    <property type="protein sequence ID" value="KKN48631.1"/>
    <property type="molecule type" value="Genomic_DNA"/>
</dbReference>
<dbReference type="CDD" id="cd04301">
    <property type="entry name" value="NAT_SF"/>
    <property type="match status" value="1"/>
</dbReference>
<comment type="caution">
    <text evidence="4">The sequence shown here is derived from an EMBL/GenBank/DDBJ whole genome shotgun (WGS) entry which is preliminary data.</text>
</comment>
<feature type="domain" description="N-acetyltransferase" evidence="3">
    <location>
        <begin position="8"/>
        <end position="160"/>
    </location>
</feature>
<evidence type="ECO:0000256" key="2">
    <source>
        <dbReference type="ARBA" id="ARBA00023315"/>
    </source>
</evidence>
<dbReference type="AlphaFoldDB" id="A0A0F9TI03"/>
<evidence type="ECO:0000256" key="1">
    <source>
        <dbReference type="ARBA" id="ARBA00022679"/>
    </source>
</evidence>
<evidence type="ECO:0000313" key="4">
    <source>
        <dbReference type="EMBL" id="KKN48631.1"/>
    </source>
</evidence>